<organism evidence="11 12">
    <name type="scientific">Orchesella cincta</name>
    <name type="common">Springtail</name>
    <name type="synonym">Podura cincta</name>
    <dbReference type="NCBI Taxonomy" id="48709"/>
    <lineage>
        <taxon>Eukaryota</taxon>
        <taxon>Metazoa</taxon>
        <taxon>Ecdysozoa</taxon>
        <taxon>Arthropoda</taxon>
        <taxon>Hexapoda</taxon>
        <taxon>Collembola</taxon>
        <taxon>Entomobryomorpha</taxon>
        <taxon>Entomobryoidea</taxon>
        <taxon>Orchesellidae</taxon>
        <taxon>Orchesellinae</taxon>
        <taxon>Orchesella</taxon>
    </lineage>
</organism>
<evidence type="ECO:0000256" key="1">
    <source>
        <dbReference type="ARBA" id="ARBA00004496"/>
    </source>
</evidence>
<evidence type="ECO:0000256" key="2">
    <source>
        <dbReference type="ARBA" id="ARBA00022473"/>
    </source>
</evidence>
<dbReference type="PANTHER" id="PTHR11176:SF57">
    <property type="entry name" value="PROTEIN BOULE"/>
    <property type="match status" value="1"/>
</dbReference>
<dbReference type="GO" id="GO:0030154">
    <property type="term" value="P:cell differentiation"/>
    <property type="evidence" value="ECO:0007669"/>
    <property type="project" value="UniProtKB-KW"/>
</dbReference>
<keyword evidence="5" id="KW-0810">Translation regulation</keyword>
<dbReference type="InterPro" id="IPR035979">
    <property type="entry name" value="RBD_domain_sf"/>
</dbReference>
<reference evidence="11 12" key="1">
    <citation type="journal article" date="2016" name="Genome Biol. Evol.">
        <title>Gene Family Evolution Reflects Adaptation to Soil Environmental Stressors in the Genome of the Collembolan Orchesella cincta.</title>
        <authorList>
            <person name="Faddeeva-Vakhrusheva A."/>
            <person name="Derks M.F."/>
            <person name="Anvar S.Y."/>
            <person name="Agamennone V."/>
            <person name="Suring W."/>
            <person name="Smit S."/>
            <person name="van Straalen N.M."/>
            <person name="Roelofs D."/>
        </authorList>
    </citation>
    <scope>NUCLEOTIDE SEQUENCE [LARGE SCALE GENOMIC DNA]</scope>
    <source>
        <tissue evidence="11">Mixed pool</tissue>
    </source>
</reference>
<evidence type="ECO:0000256" key="5">
    <source>
        <dbReference type="ARBA" id="ARBA00022845"/>
    </source>
</evidence>
<evidence type="ECO:0000256" key="6">
    <source>
        <dbReference type="ARBA" id="ARBA00022871"/>
    </source>
</evidence>
<evidence type="ECO:0000256" key="4">
    <source>
        <dbReference type="ARBA" id="ARBA00022782"/>
    </source>
</evidence>
<sequence>MFEKEALDTLSSSAVFHLNNSSSESIYSGWQLAAAEERRKGKILLQQHCNKTRTTKSRGRAIPAATKQRTEEEEETKKREPFSPEWLMSTGPEMSPIAVEMNGNVSGGELTSKSSMESYTEDSASEAGSQPMSGGPITTSTPIDRSREGSEQPPNSSGDGFVSSAPKFGTLIPNRIFVGGISCQTTEDELMQLFSKFGAVRGTKIILDRAGVSKGYGFVTFETEEEAKRLCTSIVEPIIHRDRRLNIAPAVKKPVGRQDIPFSTQVDALSPPPPYDGTSVYFPQTAQATQFYAQPTPLPEPFRSDCCVLPRRPTSGPVCYLPQQFQQFPQIPCHNHWPTPPPAGAMNGNANVNGQCQWRWVSPDVTPTSPSIPPPSSFPAFMHHTCQNSNGQMHQPSFQHFLNPPTSTFPTPEQVFFLNSCVVPQPH</sequence>
<gene>
    <name evidence="11" type="ORF">Ocin01_00717</name>
</gene>
<dbReference type="CDD" id="cd12412">
    <property type="entry name" value="RRM_DAZL_BOULE"/>
    <property type="match status" value="1"/>
</dbReference>
<keyword evidence="3" id="KW-0963">Cytoplasm</keyword>
<dbReference type="STRING" id="48709.A0A1D2NL62"/>
<comment type="subcellular location">
    <subcellularLocation>
        <location evidence="1">Cytoplasm</location>
    </subcellularLocation>
</comment>
<dbReference type="InterPro" id="IPR034988">
    <property type="entry name" value="DAZ_BOULE_RRM"/>
</dbReference>
<proteinExistence type="predicted"/>
<dbReference type="InterPro" id="IPR000504">
    <property type="entry name" value="RRM_dom"/>
</dbReference>
<feature type="domain" description="RRM" evidence="10">
    <location>
        <begin position="174"/>
        <end position="252"/>
    </location>
</feature>
<dbReference type="SUPFAM" id="SSF54928">
    <property type="entry name" value="RNA-binding domain, RBD"/>
    <property type="match status" value="1"/>
</dbReference>
<keyword evidence="12" id="KW-1185">Reference proteome</keyword>
<dbReference type="OrthoDB" id="762982at2759"/>
<dbReference type="GO" id="GO:0045948">
    <property type="term" value="P:positive regulation of translational initiation"/>
    <property type="evidence" value="ECO:0007669"/>
    <property type="project" value="TreeGrafter"/>
</dbReference>
<dbReference type="Proteomes" id="UP000094527">
    <property type="component" value="Unassembled WGS sequence"/>
</dbReference>
<dbReference type="PROSITE" id="PS50102">
    <property type="entry name" value="RRM"/>
    <property type="match status" value="1"/>
</dbReference>
<dbReference type="FunFam" id="3.30.70.330:FF:000167">
    <property type="entry name" value="protein boule-like isoform X1"/>
    <property type="match status" value="1"/>
</dbReference>
<feature type="region of interest" description="Disordered" evidence="9">
    <location>
        <begin position="45"/>
        <end position="164"/>
    </location>
</feature>
<keyword evidence="7 8" id="KW-0694">RNA-binding</keyword>
<dbReference type="GO" id="GO:0008494">
    <property type="term" value="F:translation activator activity"/>
    <property type="evidence" value="ECO:0007669"/>
    <property type="project" value="TreeGrafter"/>
</dbReference>
<dbReference type="GO" id="GO:0005737">
    <property type="term" value="C:cytoplasm"/>
    <property type="evidence" value="ECO:0007669"/>
    <property type="project" value="UniProtKB-SubCell"/>
</dbReference>
<evidence type="ECO:0000256" key="3">
    <source>
        <dbReference type="ARBA" id="ARBA00022490"/>
    </source>
</evidence>
<dbReference type="Gene3D" id="3.30.70.330">
    <property type="match status" value="1"/>
</dbReference>
<accession>A0A1D2NL62</accession>
<feature type="compositionally biased region" description="Basic residues" evidence="9">
    <location>
        <begin position="50"/>
        <end position="59"/>
    </location>
</feature>
<feature type="compositionally biased region" description="Polar residues" evidence="9">
    <location>
        <begin position="125"/>
        <end position="143"/>
    </location>
</feature>
<keyword evidence="4" id="KW-0221">Differentiation</keyword>
<name>A0A1D2NL62_ORCCI</name>
<evidence type="ECO:0000313" key="12">
    <source>
        <dbReference type="Proteomes" id="UP000094527"/>
    </source>
</evidence>
<dbReference type="GO" id="GO:0007283">
    <property type="term" value="P:spermatogenesis"/>
    <property type="evidence" value="ECO:0007669"/>
    <property type="project" value="UniProtKB-KW"/>
</dbReference>
<evidence type="ECO:0000259" key="10">
    <source>
        <dbReference type="PROSITE" id="PS50102"/>
    </source>
</evidence>
<evidence type="ECO:0000256" key="8">
    <source>
        <dbReference type="PROSITE-ProRule" id="PRU00176"/>
    </source>
</evidence>
<comment type="caution">
    <text evidence="11">The sequence shown here is derived from an EMBL/GenBank/DDBJ whole genome shotgun (WGS) entry which is preliminary data.</text>
</comment>
<evidence type="ECO:0000313" key="11">
    <source>
        <dbReference type="EMBL" id="ODN06018.1"/>
    </source>
</evidence>
<dbReference type="EMBL" id="LJIJ01000012">
    <property type="protein sequence ID" value="ODN06018.1"/>
    <property type="molecule type" value="Genomic_DNA"/>
</dbReference>
<keyword evidence="2" id="KW-0217">Developmental protein</keyword>
<dbReference type="AlphaFoldDB" id="A0A1D2NL62"/>
<dbReference type="PANTHER" id="PTHR11176">
    <property type="entry name" value="BOULE-RELATED"/>
    <property type="match status" value="1"/>
</dbReference>
<dbReference type="SMART" id="SM00360">
    <property type="entry name" value="RRM"/>
    <property type="match status" value="1"/>
</dbReference>
<dbReference type="Pfam" id="PF00076">
    <property type="entry name" value="RRM_1"/>
    <property type="match status" value="1"/>
</dbReference>
<evidence type="ECO:0000256" key="7">
    <source>
        <dbReference type="ARBA" id="ARBA00022884"/>
    </source>
</evidence>
<dbReference type="GO" id="GO:0051321">
    <property type="term" value="P:meiotic cell cycle"/>
    <property type="evidence" value="ECO:0007669"/>
    <property type="project" value="UniProtKB-ARBA"/>
</dbReference>
<keyword evidence="6" id="KW-0744">Spermatogenesis</keyword>
<evidence type="ECO:0000256" key="9">
    <source>
        <dbReference type="SAM" id="MobiDB-lite"/>
    </source>
</evidence>
<feature type="compositionally biased region" description="Polar residues" evidence="9">
    <location>
        <begin position="109"/>
        <end position="118"/>
    </location>
</feature>
<protein>
    <submittedName>
        <fullName evidence="11">Protein boule</fullName>
    </submittedName>
</protein>
<dbReference type="GO" id="GO:0070935">
    <property type="term" value="P:3'-UTR-mediated mRNA stabilization"/>
    <property type="evidence" value="ECO:0007669"/>
    <property type="project" value="TreeGrafter"/>
</dbReference>
<dbReference type="GO" id="GO:0003730">
    <property type="term" value="F:mRNA 3'-UTR binding"/>
    <property type="evidence" value="ECO:0007669"/>
    <property type="project" value="TreeGrafter"/>
</dbReference>
<dbReference type="InterPro" id="IPR012677">
    <property type="entry name" value="Nucleotide-bd_a/b_plait_sf"/>
</dbReference>